<protein>
    <recommendedName>
        <fullName evidence="3">Restriction endonuclease</fullName>
    </recommendedName>
</protein>
<evidence type="ECO:0008006" key="3">
    <source>
        <dbReference type="Google" id="ProtNLM"/>
    </source>
</evidence>
<keyword evidence="2" id="KW-1185">Reference proteome</keyword>
<sequence>MKDKKTGVTKKIEYNTPLVDVCCVVGVESLLRNKCPVDPYAKPLAERFSDFFIWNNSARIIIPTGPKVLNQEGVVGVPSLIEELIKLDRDVVKIEVCLLDQECTIREEKLFSLFRQFVKWAYMRKNIINSLIRLHSEEWIKEYHDKRLSGRYVYNVDNLISSDESFIASKFLNIELIDLCYLFDLSLRYQLYGEYIGSGKYYLSHPIREEQNYSNVKKKKVRSNSIPIRLGKYLVEEYAKPGNLNLFSAKLHEARAIIRDLKLQDYGDSLIEIDIIREVASKLKLSPRIKKYDEIIKYSKMIPIVSTGIKIIDTIWEGKLPRNFANIKWMQWAYEWDMEQESYENKNLLR</sequence>
<dbReference type="Proteomes" id="UP001172082">
    <property type="component" value="Unassembled WGS sequence"/>
</dbReference>
<comment type="caution">
    <text evidence="1">The sequence shown here is derived from an EMBL/GenBank/DDBJ whole genome shotgun (WGS) entry which is preliminary data.</text>
</comment>
<evidence type="ECO:0000313" key="2">
    <source>
        <dbReference type="Proteomes" id="UP001172082"/>
    </source>
</evidence>
<dbReference type="EMBL" id="JAUJEA010000004">
    <property type="protein sequence ID" value="MDN5202504.1"/>
    <property type="molecule type" value="Genomic_DNA"/>
</dbReference>
<dbReference type="RefSeq" id="WP_346752528.1">
    <property type="nucleotide sequence ID" value="NZ_JAUJEA010000004.1"/>
</dbReference>
<organism evidence="1 2">
    <name type="scientific">Splendidivirga corallicola</name>
    <dbReference type="NCBI Taxonomy" id="3051826"/>
    <lineage>
        <taxon>Bacteria</taxon>
        <taxon>Pseudomonadati</taxon>
        <taxon>Bacteroidota</taxon>
        <taxon>Cytophagia</taxon>
        <taxon>Cytophagales</taxon>
        <taxon>Splendidivirgaceae</taxon>
        <taxon>Splendidivirga</taxon>
    </lineage>
</organism>
<proteinExistence type="predicted"/>
<name>A0ABT8KP48_9BACT</name>
<evidence type="ECO:0000313" key="1">
    <source>
        <dbReference type="EMBL" id="MDN5202504.1"/>
    </source>
</evidence>
<reference evidence="1" key="1">
    <citation type="submission" date="2023-06" db="EMBL/GenBank/DDBJ databases">
        <title>Genomic of Parafulvivirga corallium.</title>
        <authorList>
            <person name="Wang G."/>
        </authorList>
    </citation>
    <scope>NUCLEOTIDE SEQUENCE</scope>
    <source>
        <strain evidence="1">BMA10</strain>
    </source>
</reference>
<accession>A0ABT8KP48</accession>
<gene>
    <name evidence="1" type="ORF">QQ008_14045</name>
</gene>